<dbReference type="SUPFAM" id="SSF64438">
    <property type="entry name" value="CNF1/YfiH-like putative cysteine hydrolases"/>
    <property type="match status" value="1"/>
</dbReference>
<comment type="similarity">
    <text evidence="2">Belongs to the purine nucleoside phosphorylase YfiH/LACC1 family.</text>
</comment>
<comment type="catalytic activity">
    <reaction evidence="7">
        <text>adenosine + H2O + H(+) = inosine + NH4(+)</text>
        <dbReference type="Rhea" id="RHEA:24408"/>
        <dbReference type="ChEBI" id="CHEBI:15377"/>
        <dbReference type="ChEBI" id="CHEBI:15378"/>
        <dbReference type="ChEBI" id="CHEBI:16335"/>
        <dbReference type="ChEBI" id="CHEBI:17596"/>
        <dbReference type="ChEBI" id="CHEBI:28938"/>
        <dbReference type="EC" id="3.5.4.4"/>
    </reaction>
    <physiologicalReaction direction="left-to-right" evidence="7">
        <dbReference type="Rhea" id="RHEA:24409"/>
    </physiologicalReaction>
</comment>
<dbReference type="EMBL" id="CP001997">
    <property type="protein sequence ID" value="ADE57023.1"/>
    <property type="molecule type" value="Genomic_DNA"/>
</dbReference>
<evidence type="ECO:0000256" key="1">
    <source>
        <dbReference type="ARBA" id="ARBA00000553"/>
    </source>
</evidence>
<organism evidence="10 11">
    <name type="scientific">Aminobacterium colombiense (strain DSM 12261 / ALA-1)</name>
    <dbReference type="NCBI Taxonomy" id="572547"/>
    <lineage>
        <taxon>Bacteria</taxon>
        <taxon>Thermotogati</taxon>
        <taxon>Synergistota</taxon>
        <taxon>Synergistia</taxon>
        <taxon>Synergistales</taxon>
        <taxon>Aminobacteriaceae</taxon>
        <taxon>Aminobacterium</taxon>
    </lineage>
</organism>
<dbReference type="STRING" id="572547.Amico_0892"/>
<keyword evidence="6" id="KW-0862">Zinc</keyword>
<accession>D5EEP1</accession>
<dbReference type="InterPro" id="IPR038371">
    <property type="entry name" value="Cu_polyphenol_OxRdtase_sf"/>
</dbReference>
<comment type="catalytic activity">
    <reaction evidence="8">
        <text>adenosine + phosphate = alpha-D-ribose 1-phosphate + adenine</text>
        <dbReference type="Rhea" id="RHEA:27642"/>
        <dbReference type="ChEBI" id="CHEBI:16335"/>
        <dbReference type="ChEBI" id="CHEBI:16708"/>
        <dbReference type="ChEBI" id="CHEBI:43474"/>
        <dbReference type="ChEBI" id="CHEBI:57720"/>
        <dbReference type="EC" id="2.4.2.1"/>
    </reaction>
    <physiologicalReaction direction="left-to-right" evidence="8">
        <dbReference type="Rhea" id="RHEA:27643"/>
    </physiologicalReaction>
</comment>
<proteinExistence type="inferred from homology"/>
<comment type="catalytic activity">
    <reaction evidence="9">
        <text>S-methyl-5'-thioadenosine + phosphate = 5-(methylsulfanyl)-alpha-D-ribose 1-phosphate + adenine</text>
        <dbReference type="Rhea" id="RHEA:11852"/>
        <dbReference type="ChEBI" id="CHEBI:16708"/>
        <dbReference type="ChEBI" id="CHEBI:17509"/>
        <dbReference type="ChEBI" id="CHEBI:43474"/>
        <dbReference type="ChEBI" id="CHEBI:58533"/>
        <dbReference type="EC" id="2.4.2.28"/>
    </reaction>
    <physiologicalReaction direction="left-to-right" evidence="9">
        <dbReference type="Rhea" id="RHEA:11853"/>
    </physiologicalReaction>
</comment>
<dbReference type="Pfam" id="PF02578">
    <property type="entry name" value="Cu-oxidase_4"/>
    <property type="match status" value="1"/>
</dbReference>
<dbReference type="AlphaFoldDB" id="D5EEP1"/>
<comment type="catalytic activity">
    <reaction evidence="1">
        <text>inosine + phosphate = alpha-D-ribose 1-phosphate + hypoxanthine</text>
        <dbReference type="Rhea" id="RHEA:27646"/>
        <dbReference type="ChEBI" id="CHEBI:17368"/>
        <dbReference type="ChEBI" id="CHEBI:17596"/>
        <dbReference type="ChEBI" id="CHEBI:43474"/>
        <dbReference type="ChEBI" id="CHEBI:57720"/>
        <dbReference type="EC" id="2.4.2.1"/>
    </reaction>
    <physiologicalReaction direction="left-to-right" evidence="1">
        <dbReference type="Rhea" id="RHEA:27647"/>
    </physiologicalReaction>
</comment>
<gene>
    <name evidence="10" type="ordered locus">Amico_0892</name>
</gene>
<dbReference type="GO" id="GO:0005507">
    <property type="term" value="F:copper ion binding"/>
    <property type="evidence" value="ECO:0007669"/>
    <property type="project" value="TreeGrafter"/>
</dbReference>
<dbReference type="PANTHER" id="PTHR30616">
    <property type="entry name" value="UNCHARACTERIZED PROTEIN YFIH"/>
    <property type="match status" value="1"/>
</dbReference>
<dbReference type="eggNOG" id="COG1496">
    <property type="taxonomic scope" value="Bacteria"/>
</dbReference>
<evidence type="ECO:0000256" key="4">
    <source>
        <dbReference type="ARBA" id="ARBA00022723"/>
    </source>
</evidence>
<dbReference type="KEGG" id="aco:Amico_0892"/>
<name>D5EEP1_AMICL</name>
<dbReference type="HOGENOM" id="CLU_1110968_0_0_0"/>
<dbReference type="Proteomes" id="UP000002366">
    <property type="component" value="Chromosome"/>
</dbReference>
<keyword evidence="4" id="KW-0479">Metal-binding</keyword>
<evidence type="ECO:0000256" key="6">
    <source>
        <dbReference type="ARBA" id="ARBA00022833"/>
    </source>
</evidence>
<keyword evidence="5" id="KW-0378">Hydrolase</keyword>
<dbReference type="GO" id="GO:0016787">
    <property type="term" value="F:hydrolase activity"/>
    <property type="evidence" value="ECO:0007669"/>
    <property type="project" value="UniProtKB-KW"/>
</dbReference>
<keyword evidence="11" id="KW-1185">Reference proteome</keyword>
<dbReference type="GO" id="GO:0017061">
    <property type="term" value="F:S-methyl-5-thioadenosine phosphorylase activity"/>
    <property type="evidence" value="ECO:0007669"/>
    <property type="project" value="UniProtKB-EC"/>
</dbReference>
<dbReference type="OrthoDB" id="4279at2"/>
<dbReference type="PANTHER" id="PTHR30616:SF2">
    <property type="entry name" value="PURINE NUCLEOSIDE PHOSPHORYLASE LACC1"/>
    <property type="match status" value="1"/>
</dbReference>
<evidence type="ECO:0000256" key="9">
    <source>
        <dbReference type="ARBA" id="ARBA00049893"/>
    </source>
</evidence>
<evidence type="ECO:0000313" key="10">
    <source>
        <dbReference type="EMBL" id="ADE57023.1"/>
    </source>
</evidence>
<dbReference type="InterPro" id="IPR011324">
    <property type="entry name" value="Cytotoxic_necrot_fac-like_cat"/>
</dbReference>
<evidence type="ECO:0000256" key="2">
    <source>
        <dbReference type="ARBA" id="ARBA00007353"/>
    </source>
</evidence>
<keyword evidence="3" id="KW-0808">Transferase</keyword>
<evidence type="ECO:0000256" key="5">
    <source>
        <dbReference type="ARBA" id="ARBA00022801"/>
    </source>
</evidence>
<dbReference type="InterPro" id="IPR003730">
    <property type="entry name" value="Cu_polyphenol_OxRdtase"/>
</dbReference>
<evidence type="ECO:0000313" key="11">
    <source>
        <dbReference type="Proteomes" id="UP000002366"/>
    </source>
</evidence>
<reference evidence="10 11" key="1">
    <citation type="journal article" date="2010" name="Stand. Genomic Sci.">
        <title>Complete genome sequence of Aminobacterium colombiense type strain (ALA-1).</title>
        <authorList>
            <person name="Chertkov O."/>
            <person name="Sikorski J."/>
            <person name="Brambilla E."/>
            <person name="Lapidus A."/>
            <person name="Copeland A."/>
            <person name="Glavina Del Rio T."/>
            <person name="Nolan M."/>
            <person name="Lucas S."/>
            <person name="Tice H."/>
            <person name="Cheng J.F."/>
            <person name="Han C."/>
            <person name="Detter J.C."/>
            <person name="Bruce D."/>
            <person name="Tapia R."/>
            <person name="Goodwin L."/>
            <person name="Pitluck S."/>
            <person name="Liolios K."/>
            <person name="Ivanova N."/>
            <person name="Mavromatis K."/>
            <person name="Ovchinnikova G."/>
            <person name="Pati A."/>
            <person name="Chen A."/>
            <person name="Palaniappan K."/>
            <person name="Land M."/>
            <person name="Hauser L."/>
            <person name="Chang Y.J."/>
            <person name="Jeffries C.D."/>
            <person name="Spring S."/>
            <person name="Rohde M."/>
            <person name="Goker M."/>
            <person name="Bristow J."/>
            <person name="Eisen J.A."/>
            <person name="Markowitz V."/>
            <person name="Hugenholtz P."/>
            <person name="Kyrpides N.C."/>
            <person name="Klenk H.P."/>
        </authorList>
    </citation>
    <scope>NUCLEOTIDE SEQUENCE [LARGE SCALE GENOMIC DNA]</scope>
    <source>
        <strain evidence="11">DSM 12261 / ALA-1</strain>
    </source>
</reference>
<evidence type="ECO:0000256" key="7">
    <source>
        <dbReference type="ARBA" id="ARBA00047989"/>
    </source>
</evidence>
<evidence type="ECO:0008006" key="12">
    <source>
        <dbReference type="Google" id="ProtNLM"/>
    </source>
</evidence>
<evidence type="ECO:0000256" key="3">
    <source>
        <dbReference type="ARBA" id="ARBA00022679"/>
    </source>
</evidence>
<protein>
    <recommendedName>
        <fullName evidence="12">Multi-copper polyphenol oxidoreductase, laccase</fullName>
    </recommendedName>
</protein>
<dbReference type="CDD" id="cd16833">
    <property type="entry name" value="YfiH"/>
    <property type="match status" value="1"/>
</dbReference>
<dbReference type="Gene3D" id="3.60.140.10">
    <property type="entry name" value="CNF1/YfiH-like putative cysteine hydrolases"/>
    <property type="match status" value="1"/>
</dbReference>
<evidence type="ECO:0000256" key="8">
    <source>
        <dbReference type="ARBA" id="ARBA00048968"/>
    </source>
</evidence>
<dbReference type="RefSeq" id="WP_013048286.1">
    <property type="nucleotide sequence ID" value="NC_014011.1"/>
</dbReference>
<sequence length="256" mass="29496">MTARNFSLDEKEGHYILEYLCPEEKAFFKARLFMKGSLIGKAMGDPALSRKAVASLSKEETSQKKLLAPKQNHGTRILTEREEYCLPERPFADGVFLKSTLYEGSLRFADCVPVILASPVPHPWLMLLHSGFKGTVQNIVKNSLVNLDQKMNLDFNRIYAWIGPGISKTFYFRKDDEWSLLGQKELSSAHWQKEGERVYFDLPGALESQLLENELLEGHITTIPLCSYKDRQYCYSYRRKDIKERMFLLASLIIDK</sequence>